<dbReference type="AlphaFoldDB" id="A0A3E1NT96"/>
<name>A0A3E1NT96_9BACT</name>
<gene>
    <name evidence="2" type="ORF">DXN04_31370</name>
</gene>
<protein>
    <recommendedName>
        <fullName evidence="1">HipA-like kinase domain-containing protein</fullName>
    </recommendedName>
</protein>
<dbReference type="SUPFAM" id="SSF56112">
    <property type="entry name" value="Protein kinase-like (PK-like)"/>
    <property type="match status" value="1"/>
</dbReference>
<dbReference type="InterPro" id="IPR011009">
    <property type="entry name" value="Kinase-like_dom_sf"/>
</dbReference>
<evidence type="ECO:0000313" key="2">
    <source>
        <dbReference type="EMBL" id="RFM31064.1"/>
    </source>
</evidence>
<evidence type="ECO:0000259" key="1">
    <source>
        <dbReference type="Pfam" id="PF20613"/>
    </source>
</evidence>
<comment type="caution">
    <text evidence="2">The sequence shown here is derived from an EMBL/GenBank/DDBJ whole genome shotgun (WGS) entry which is preliminary data.</text>
</comment>
<sequence>MLPIYPAVSYIRIISQGGRTKPWLVLVNTPNGIKPYVVKMFRSDELEREPVLNEILGNVLAKEFDLPVPEAALIEMDENFRMSIKDPTALEILDLVDERPKFGSSLIEGNYLFNTSFKKNQTSRMIEIDTLFAFDVLIRNKDRNSFKPNLLVTGNSAILIDHELGFEINENTINQLDALHINNQAFKYHICLLR</sequence>
<organism evidence="2 3">
    <name type="scientific">Chitinophaga silvisoli</name>
    <dbReference type="NCBI Taxonomy" id="2291814"/>
    <lineage>
        <taxon>Bacteria</taxon>
        <taxon>Pseudomonadati</taxon>
        <taxon>Bacteroidota</taxon>
        <taxon>Chitinophagia</taxon>
        <taxon>Chitinophagales</taxon>
        <taxon>Chitinophagaceae</taxon>
        <taxon>Chitinophaga</taxon>
    </lineage>
</organism>
<evidence type="ECO:0000313" key="3">
    <source>
        <dbReference type="Proteomes" id="UP000261174"/>
    </source>
</evidence>
<dbReference type="OrthoDB" id="1339734at2"/>
<feature type="domain" description="HipA-like kinase" evidence="1">
    <location>
        <begin position="15"/>
        <end position="184"/>
    </location>
</feature>
<keyword evidence="3" id="KW-1185">Reference proteome</keyword>
<proteinExistence type="predicted"/>
<dbReference type="RefSeq" id="WP_116857378.1">
    <property type="nucleotide sequence ID" value="NZ_QTJV01000017.1"/>
</dbReference>
<accession>A0A3E1NT96</accession>
<dbReference type="EMBL" id="QTJV01000017">
    <property type="protein sequence ID" value="RFM31064.1"/>
    <property type="molecule type" value="Genomic_DNA"/>
</dbReference>
<dbReference type="Proteomes" id="UP000261174">
    <property type="component" value="Unassembled WGS sequence"/>
</dbReference>
<reference evidence="2 3" key="1">
    <citation type="submission" date="2018-08" db="EMBL/GenBank/DDBJ databases">
        <title>Chitinophaga sp. K20C18050901, a novel bacterium isolated from forest soil.</title>
        <authorList>
            <person name="Wang C."/>
        </authorList>
    </citation>
    <scope>NUCLEOTIDE SEQUENCE [LARGE SCALE GENOMIC DNA]</scope>
    <source>
        <strain evidence="2 3">K20C18050901</strain>
    </source>
</reference>
<dbReference type="InterPro" id="IPR046748">
    <property type="entry name" value="HipA_2"/>
</dbReference>
<dbReference type="Pfam" id="PF20613">
    <property type="entry name" value="HipA_2"/>
    <property type="match status" value="1"/>
</dbReference>